<keyword evidence="2" id="KW-1185">Reference proteome</keyword>
<evidence type="ECO:0000313" key="1">
    <source>
        <dbReference type="EMBL" id="MFD1746218.1"/>
    </source>
</evidence>
<comment type="caution">
    <text evidence="1">The sequence shown here is derived from an EMBL/GenBank/DDBJ whole genome shotgun (WGS) entry which is preliminary data.</text>
</comment>
<dbReference type="Proteomes" id="UP001597322">
    <property type="component" value="Unassembled WGS sequence"/>
</dbReference>
<dbReference type="RefSeq" id="WP_377401412.1">
    <property type="nucleotide sequence ID" value="NZ_JBHUEQ010000022.1"/>
</dbReference>
<name>A0ABW4M6Q5_9HYPH</name>
<gene>
    <name evidence="1" type="ORF">ACFSE1_12160</name>
</gene>
<proteinExistence type="predicted"/>
<reference evidence="2" key="1">
    <citation type="journal article" date="2019" name="Int. J. Syst. Evol. Microbiol.">
        <title>The Global Catalogue of Microorganisms (GCM) 10K type strain sequencing project: providing services to taxonomists for standard genome sequencing and annotation.</title>
        <authorList>
            <consortium name="The Broad Institute Genomics Platform"/>
            <consortium name="The Broad Institute Genome Sequencing Center for Infectious Disease"/>
            <person name="Wu L."/>
            <person name="Ma J."/>
        </authorList>
    </citation>
    <scope>NUCLEOTIDE SEQUENCE [LARGE SCALE GENOMIC DNA]</scope>
    <source>
        <strain evidence="2">CG52</strain>
    </source>
</reference>
<protein>
    <submittedName>
        <fullName evidence="1">Uncharacterized protein</fullName>
    </submittedName>
</protein>
<evidence type="ECO:0000313" key="2">
    <source>
        <dbReference type="Proteomes" id="UP001597322"/>
    </source>
</evidence>
<sequence>MRTIETSDPTIASVQLKSRWGSLLRTLWDLGNRRAGRGRYIDVAELSPHQLKDISGQESQRAILPRAQRQDLALQEARQRAFLLALGTGGR</sequence>
<accession>A0ABW4M6Q5</accession>
<organism evidence="1 2">
    <name type="scientific">Rhizobium helianthi</name>
    <dbReference type="NCBI Taxonomy" id="1132695"/>
    <lineage>
        <taxon>Bacteria</taxon>
        <taxon>Pseudomonadati</taxon>
        <taxon>Pseudomonadota</taxon>
        <taxon>Alphaproteobacteria</taxon>
        <taxon>Hyphomicrobiales</taxon>
        <taxon>Rhizobiaceae</taxon>
        <taxon>Rhizobium/Agrobacterium group</taxon>
        <taxon>Rhizobium</taxon>
    </lineage>
</organism>
<dbReference type="EMBL" id="JBHUEQ010000022">
    <property type="protein sequence ID" value="MFD1746218.1"/>
    <property type="molecule type" value="Genomic_DNA"/>
</dbReference>